<proteinExistence type="predicted"/>
<gene>
    <name evidence="1" type="ORF">VPLFYP99_01874</name>
</gene>
<protein>
    <submittedName>
        <fullName evidence="1">Uncharacterized protein</fullName>
    </submittedName>
</protein>
<name>A0A6N3BMI2_VEIPA</name>
<sequence>MLINIDTGKVITRIPHKKSFEAWRKQISNEDYQAVVDELNKRIDENPEVHTAGWIPGHDWTETVFYPIYLACKKDTTSAALFFGIIVFIVFMDRPEQWSLGRYQVNDKDIASMTYFRIGR</sequence>
<reference evidence="1" key="1">
    <citation type="submission" date="2019-11" db="EMBL/GenBank/DDBJ databases">
        <authorList>
            <person name="Feng L."/>
        </authorList>
    </citation>
    <scope>NUCLEOTIDE SEQUENCE</scope>
    <source>
        <strain evidence="1">VparvulaLFYP99</strain>
    </source>
</reference>
<evidence type="ECO:0000313" key="1">
    <source>
        <dbReference type="EMBL" id="VYU06036.1"/>
    </source>
</evidence>
<dbReference type="AlphaFoldDB" id="A0A6N3BMI2"/>
<accession>A0A6N3BMI2</accession>
<organism evidence="1">
    <name type="scientific">Veillonella parvula</name>
    <name type="common">Staphylococcus parvulus</name>
    <dbReference type="NCBI Taxonomy" id="29466"/>
    <lineage>
        <taxon>Bacteria</taxon>
        <taxon>Bacillati</taxon>
        <taxon>Bacillota</taxon>
        <taxon>Negativicutes</taxon>
        <taxon>Veillonellales</taxon>
        <taxon>Veillonellaceae</taxon>
        <taxon>Veillonella</taxon>
    </lineage>
</organism>
<dbReference type="EMBL" id="CACRUG010000006">
    <property type="protein sequence ID" value="VYU06036.1"/>
    <property type="molecule type" value="Genomic_DNA"/>
</dbReference>
<dbReference type="RefSeq" id="WP_156697361.1">
    <property type="nucleotide sequence ID" value="NZ_CACRUG010000006.1"/>
</dbReference>